<feature type="region of interest" description="Disordered" evidence="1">
    <location>
        <begin position="41"/>
        <end position="76"/>
    </location>
</feature>
<dbReference type="AlphaFoldDB" id="A0A5B7EKJ1"/>
<proteinExistence type="predicted"/>
<evidence type="ECO:0000313" key="2">
    <source>
        <dbReference type="EMBL" id="MPC33659.1"/>
    </source>
</evidence>
<dbReference type="Proteomes" id="UP000324222">
    <property type="component" value="Unassembled WGS sequence"/>
</dbReference>
<organism evidence="2 3">
    <name type="scientific">Portunus trituberculatus</name>
    <name type="common">Swimming crab</name>
    <name type="synonym">Neptunus trituberculatus</name>
    <dbReference type="NCBI Taxonomy" id="210409"/>
    <lineage>
        <taxon>Eukaryota</taxon>
        <taxon>Metazoa</taxon>
        <taxon>Ecdysozoa</taxon>
        <taxon>Arthropoda</taxon>
        <taxon>Crustacea</taxon>
        <taxon>Multicrustacea</taxon>
        <taxon>Malacostraca</taxon>
        <taxon>Eumalacostraca</taxon>
        <taxon>Eucarida</taxon>
        <taxon>Decapoda</taxon>
        <taxon>Pleocyemata</taxon>
        <taxon>Brachyura</taxon>
        <taxon>Eubrachyura</taxon>
        <taxon>Portunoidea</taxon>
        <taxon>Portunidae</taxon>
        <taxon>Portuninae</taxon>
        <taxon>Portunus</taxon>
    </lineage>
</organism>
<gene>
    <name evidence="2" type="ORF">E2C01_027017</name>
</gene>
<evidence type="ECO:0000256" key="1">
    <source>
        <dbReference type="SAM" id="MobiDB-lite"/>
    </source>
</evidence>
<dbReference type="EMBL" id="VSRR010002877">
    <property type="protein sequence ID" value="MPC33659.1"/>
    <property type="molecule type" value="Genomic_DNA"/>
</dbReference>
<keyword evidence="3" id="KW-1185">Reference proteome</keyword>
<reference evidence="2 3" key="1">
    <citation type="submission" date="2019-05" db="EMBL/GenBank/DDBJ databases">
        <title>Another draft genome of Portunus trituberculatus and its Hox gene families provides insights of decapod evolution.</title>
        <authorList>
            <person name="Jeong J.-H."/>
            <person name="Song I."/>
            <person name="Kim S."/>
            <person name="Choi T."/>
            <person name="Kim D."/>
            <person name="Ryu S."/>
            <person name="Kim W."/>
        </authorList>
    </citation>
    <scope>NUCLEOTIDE SEQUENCE [LARGE SCALE GENOMIC DNA]</scope>
    <source>
        <tissue evidence="2">Muscle</tissue>
    </source>
</reference>
<name>A0A5B7EKJ1_PORTR</name>
<accession>A0A5B7EKJ1</accession>
<comment type="caution">
    <text evidence="2">The sequence shown here is derived from an EMBL/GenBank/DDBJ whole genome shotgun (WGS) entry which is preliminary data.</text>
</comment>
<sequence length="169" mass="18481">MLRRPRRRRRHRHTISLHRASPVHTHLVITLASALTLSPTHPVRRSTAGGSAAPTLRYMPWRPAPPRPHPDKTSCWEQAPRLPTTLCRVSGTGRDICGNGEYGWVAAAGVGVGVEGEGYVESACRNARVFHPLIDEDALPISLFLETITFPGGGERRQGCVRLAGRSPS</sequence>
<evidence type="ECO:0000313" key="3">
    <source>
        <dbReference type="Proteomes" id="UP000324222"/>
    </source>
</evidence>
<protein>
    <submittedName>
        <fullName evidence="2">Uncharacterized protein</fullName>
    </submittedName>
</protein>